<evidence type="ECO:0000313" key="2">
    <source>
        <dbReference type="Proteomes" id="UP001153269"/>
    </source>
</evidence>
<dbReference type="EMBL" id="CADEAL010001857">
    <property type="protein sequence ID" value="CAB1436109.1"/>
    <property type="molecule type" value="Genomic_DNA"/>
</dbReference>
<name>A0A9N7YT43_PLEPL</name>
<accession>A0A9N7YT43</accession>
<reference evidence="1" key="1">
    <citation type="submission" date="2020-03" db="EMBL/GenBank/DDBJ databases">
        <authorList>
            <person name="Weist P."/>
        </authorList>
    </citation>
    <scope>NUCLEOTIDE SEQUENCE</scope>
</reference>
<sequence>MFVNEREAVSGFNYISVSGAGFEIGGTLKSNEHLIKSENWFQVEADEGPECGRKPNEHKRKVSDALMRRKLSLRGRPAVRYLAPQTHTSNASVLTSSPLHVT</sequence>
<dbReference type="Proteomes" id="UP001153269">
    <property type="component" value="Unassembled WGS sequence"/>
</dbReference>
<proteinExistence type="predicted"/>
<organism evidence="1 2">
    <name type="scientific">Pleuronectes platessa</name>
    <name type="common">European plaice</name>
    <dbReference type="NCBI Taxonomy" id="8262"/>
    <lineage>
        <taxon>Eukaryota</taxon>
        <taxon>Metazoa</taxon>
        <taxon>Chordata</taxon>
        <taxon>Craniata</taxon>
        <taxon>Vertebrata</taxon>
        <taxon>Euteleostomi</taxon>
        <taxon>Actinopterygii</taxon>
        <taxon>Neopterygii</taxon>
        <taxon>Teleostei</taxon>
        <taxon>Neoteleostei</taxon>
        <taxon>Acanthomorphata</taxon>
        <taxon>Carangaria</taxon>
        <taxon>Pleuronectiformes</taxon>
        <taxon>Pleuronectoidei</taxon>
        <taxon>Pleuronectidae</taxon>
        <taxon>Pleuronectes</taxon>
    </lineage>
</organism>
<dbReference type="AlphaFoldDB" id="A0A9N7YT43"/>
<comment type="caution">
    <text evidence="1">The sequence shown here is derived from an EMBL/GenBank/DDBJ whole genome shotgun (WGS) entry which is preliminary data.</text>
</comment>
<gene>
    <name evidence="1" type="ORF">PLEPLA_LOCUS24150</name>
</gene>
<keyword evidence="2" id="KW-1185">Reference proteome</keyword>
<protein>
    <submittedName>
        <fullName evidence="1">Uncharacterized protein</fullName>
    </submittedName>
</protein>
<evidence type="ECO:0000313" key="1">
    <source>
        <dbReference type="EMBL" id="CAB1436109.1"/>
    </source>
</evidence>